<dbReference type="Pfam" id="PF20683">
    <property type="entry name" value="DUF6819"/>
    <property type="match status" value="1"/>
</dbReference>
<dbReference type="Pfam" id="PF16314">
    <property type="entry name" value="DUF4954"/>
    <property type="match status" value="1"/>
</dbReference>
<name>A0A6N3BAF0_9BACT</name>
<accession>A0A6N3BAF0</accession>
<dbReference type="Gene3D" id="2.160.10.10">
    <property type="entry name" value="Hexapeptide repeat proteins"/>
    <property type="match status" value="1"/>
</dbReference>
<reference evidence="3" key="1">
    <citation type="submission" date="2019-11" db="EMBL/GenBank/DDBJ databases">
        <authorList>
            <person name="Feng L."/>
        </authorList>
    </citation>
    <scope>NUCLEOTIDE SEQUENCE</scope>
    <source>
        <strain evidence="3">PclaraLFYP37</strain>
    </source>
</reference>
<feature type="domain" description="DUF4954" evidence="1">
    <location>
        <begin position="11"/>
        <end position="443"/>
    </location>
</feature>
<gene>
    <name evidence="3" type="ORF">PCLFYP37_01724</name>
</gene>
<organism evidence="3">
    <name type="scientific">Paraprevotella clara</name>
    <dbReference type="NCBI Taxonomy" id="454154"/>
    <lineage>
        <taxon>Bacteria</taxon>
        <taxon>Pseudomonadati</taxon>
        <taxon>Bacteroidota</taxon>
        <taxon>Bacteroidia</taxon>
        <taxon>Bacteroidales</taxon>
        <taxon>Prevotellaceae</taxon>
        <taxon>Paraprevotella</taxon>
    </lineage>
</organism>
<evidence type="ECO:0008006" key="4">
    <source>
        <dbReference type="Google" id="ProtNLM"/>
    </source>
</evidence>
<dbReference type="InterPro" id="IPR032533">
    <property type="entry name" value="DUF4954"/>
</dbReference>
<dbReference type="RefSeq" id="WP_412442802.1">
    <property type="nucleotide sequence ID" value="NZ_CACRUT010000011.1"/>
</dbReference>
<dbReference type="SUPFAM" id="SSF51161">
    <property type="entry name" value="Trimeric LpxA-like enzymes"/>
    <property type="match status" value="1"/>
</dbReference>
<dbReference type="EMBL" id="CACRUT010000011">
    <property type="protein sequence ID" value="VYU01680.1"/>
    <property type="molecule type" value="Genomic_DNA"/>
</dbReference>
<evidence type="ECO:0000259" key="1">
    <source>
        <dbReference type="Pfam" id="PF16314"/>
    </source>
</evidence>
<protein>
    <recommendedName>
        <fullName evidence="4">DUF4954 domain-containing protein</fullName>
    </recommendedName>
</protein>
<sequence length="668" mass="73726">MELQTHTDTAYRQLLPTEIRQLEQQGCTAENWQLIEVHPDIDLRHLAYVHFSGSNRIGNFQKTVTLPGGITFHTGIRHATLHCTTVGDDCLIAHVHGYIAHYDIAPGCIILHTDTIAMTGPSSFGNGTELHVMSESGGRDILIHDRLSAQEAYMQAMYRHDALLTQNLRRLVSDYAARQTGNRGKISEGTRILRCGLIHNVKIGPCSRLEGVVRLENGTICSHPDAPTFVGDLVIARDFILQTGCHVADGATLTRCHIGQASSIGHGFSATDSYFGCNCQAEQGEACAILAGPYTVTHHKSTLLIGGMFSFMNAGSGTNQSNHAYKLGPRHHGVLERGCKTASGSHISWPAHIGAFSLVMGHCASGTDSSEWPFSYLVEQGSSHYVIPGITLRGVGTLRDIGKWPARDGRLPQVPQTDRVSFEAFSPYTMGRVFRARITLEELSGRFDADTQEITWNGLRLKEKSVKQGIEWYRLALDRYLGEQLIRQLEAHEGMPSDGLCEALHPRAACSDRWGDIGGMLAPISEINDITRIIATGQLDRIEKLGERLRLIHDRYDDFAWAWTWNLLHEIYPDAYGKDFIPSLCLPVIRKWETAATTLNRQIIADATKDISTGSLAGFGIDGGEETAVDDALAVRGTVQQCGIIQELEKQQTEIKEKAGYWLHKLTL</sequence>
<dbReference type="InterPro" id="IPR011004">
    <property type="entry name" value="Trimer_LpxA-like_sf"/>
</dbReference>
<dbReference type="AlphaFoldDB" id="A0A6N3BAF0"/>
<evidence type="ECO:0000313" key="3">
    <source>
        <dbReference type="EMBL" id="VYU01680.1"/>
    </source>
</evidence>
<dbReference type="InterPro" id="IPR049208">
    <property type="entry name" value="DUF6819"/>
</dbReference>
<proteinExistence type="predicted"/>
<evidence type="ECO:0000259" key="2">
    <source>
        <dbReference type="Pfam" id="PF20683"/>
    </source>
</evidence>
<feature type="domain" description="DUF6819" evidence="2">
    <location>
        <begin position="505"/>
        <end position="657"/>
    </location>
</feature>